<dbReference type="STRING" id="1335048.AKL17_0690"/>
<dbReference type="PANTHER" id="PTHR40940">
    <property type="entry name" value="PROTEIN BATD-RELATED"/>
    <property type="match status" value="1"/>
</dbReference>
<evidence type="ECO:0008006" key="6">
    <source>
        <dbReference type="Google" id="ProtNLM"/>
    </source>
</evidence>
<dbReference type="OrthoDB" id="7688940at2"/>
<protein>
    <recommendedName>
        <fullName evidence="6">Oxygen tolerance</fullName>
    </recommendedName>
</protein>
<dbReference type="EMBL" id="CP012661">
    <property type="protein sequence ID" value="AMY67950.1"/>
    <property type="molecule type" value="Genomic_DNA"/>
</dbReference>
<keyword evidence="2" id="KW-1133">Transmembrane helix</keyword>
<evidence type="ECO:0000256" key="2">
    <source>
        <dbReference type="SAM" id="Phobius"/>
    </source>
</evidence>
<evidence type="ECO:0000256" key="1">
    <source>
        <dbReference type="SAM" id="MobiDB-lite"/>
    </source>
</evidence>
<keyword evidence="3" id="KW-0732">Signal</keyword>
<name>A0A159Z1V5_9RHOB</name>
<dbReference type="PATRIC" id="fig|1335048.3.peg.716"/>
<feature type="compositionally biased region" description="Pro residues" evidence="1">
    <location>
        <begin position="401"/>
        <end position="412"/>
    </location>
</feature>
<feature type="region of interest" description="Disordered" evidence="1">
    <location>
        <begin position="391"/>
        <end position="412"/>
    </location>
</feature>
<feature type="chain" id="PRO_5007811647" description="Oxygen tolerance" evidence="3">
    <location>
        <begin position="19"/>
        <end position="412"/>
    </location>
</feature>
<feature type="signal peptide" evidence="3">
    <location>
        <begin position="1"/>
        <end position="18"/>
    </location>
</feature>
<proteinExistence type="predicted"/>
<gene>
    <name evidence="4" type="ORF">AKL17_0690</name>
</gene>
<keyword evidence="5" id="KW-1185">Reference proteome</keyword>
<evidence type="ECO:0000256" key="3">
    <source>
        <dbReference type="SAM" id="SignalP"/>
    </source>
</evidence>
<evidence type="ECO:0000313" key="4">
    <source>
        <dbReference type="EMBL" id="AMY67950.1"/>
    </source>
</evidence>
<dbReference type="KEGG" id="daa:AKL17_0690"/>
<dbReference type="AlphaFoldDB" id="A0A159Z1V5"/>
<dbReference type="Proteomes" id="UP000076128">
    <property type="component" value="Chromosome"/>
</dbReference>
<sequence length="412" mass="45340">MVMRLALCLLLLPLPALAEGRLELDLIARPTHKEIVVGEMVPVTLRGIYERSIAREDLVIAPTDAFDWIQLAQDDWHRERIDGRSYMVMERKLALFPKRSGPGRFGPAEHSLTIITAASQRAEAMVRASPIELSVGAFPMERGWKFAASDVTLQDDLSTDPAALEDGATVTRTVTLRAHGVLPEMLPPRPVVSENWLITFAAPVERQLELTPDGPVASVTWTWQFRPETGEPGVLEPVVIPYFDTETRQMAQVEIPALPIGYASFKENQVDAGRFSAGSRWLLAAAFLAGLGAGAAVLARWYRPDRARLVAARLVRHWSPVPRWHLRQAARSGDLLALRGAAEQYLRPEEAVDPALRHAALARLDAAIYGRGPAVFDTARFAADLRRAARRGLRSTGSRPRPAPGAALPPPR</sequence>
<feature type="transmembrane region" description="Helical" evidence="2">
    <location>
        <begin position="281"/>
        <end position="299"/>
    </location>
</feature>
<evidence type="ECO:0000313" key="5">
    <source>
        <dbReference type="Proteomes" id="UP000076128"/>
    </source>
</evidence>
<keyword evidence="2" id="KW-0812">Transmembrane</keyword>
<accession>A0A159Z1V5</accession>
<reference evidence="4 5" key="1">
    <citation type="submission" date="2015-09" db="EMBL/GenBank/DDBJ databases">
        <title>Complete genome sequence of Defluviimonas alba cai42t isolated from an oilfield in Xinjiang.</title>
        <authorList>
            <person name="Geng S."/>
            <person name="Pan X."/>
            <person name="Wu X."/>
        </authorList>
    </citation>
    <scope>NUCLEOTIDE SEQUENCE [LARGE SCALE GENOMIC DNA]</scope>
    <source>
        <strain evidence="5">cai42</strain>
    </source>
</reference>
<organism evidence="4 5">
    <name type="scientific">Frigidibacter mobilis</name>
    <dbReference type="NCBI Taxonomy" id="1335048"/>
    <lineage>
        <taxon>Bacteria</taxon>
        <taxon>Pseudomonadati</taxon>
        <taxon>Pseudomonadota</taxon>
        <taxon>Alphaproteobacteria</taxon>
        <taxon>Rhodobacterales</taxon>
        <taxon>Paracoccaceae</taxon>
        <taxon>Frigidibacter</taxon>
    </lineage>
</organism>
<dbReference type="PANTHER" id="PTHR40940:SF2">
    <property type="entry name" value="BATD"/>
    <property type="match status" value="1"/>
</dbReference>
<dbReference type="InterPro" id="IPR025738">
    <property type="entry name" value="BatD"/>
</dbReference>
<keyword evidence="2" id="KW-0472">Membrane</keyword>